<feature type="compositionally biased region" description="Basic and acidic residues" evidence="1">
    <location>
        <begin position="51"/>
        <end position="82"/>
    </location>
</feature>
<organism evidence="2 3">
    <name type="scientific">Candidatus Phocaeicola excrementipullorum</name>
    <dbReference type="NCBI Taxonomy" id="2838731"/>
    <lineage>
        <taxon>Bacteria</taxon>
        <taxon>Pseudomonadati</taxon>
        <taxon>Bacteroidota</taxon>
        <taxon>Bacteroidia</taxon>
        <taxon>Bacteroidales</taxon>
        <taxon>Bacteroidaceae</taxon>
        <taxon>Phocaeicola</taxon>
    </lineage>
</organism>
<reference evidence="2" key="1">
    <citation type="journal article" date="2021" name="PeerJ">
        <title>Extensive microbial diversity within the chicken gut microbiome revealed by metagenomics and culture.</title>
        <authorList>
            <person name="Gilroy R."/>
            <person name="Ravi A."/>
            <person name="Getino M."/>
            <person name="Pursley I."/>
            <person name="Horton D.L."/>
            <person name="Alikhan N.F."/>
            <person name="Baker D."/>
            <person name="Gharbi K."/>
            <person name="Hall N."/>
            <person name="Watson M."/>
            <person name="Adriaenssens E.M."/>
            <person name="Foster-Nyarko E."/>
            <person name="Jarju S."/>
            <person name="Secka A."/>
            <person name="Antonio M."/>
            <person name="Oren A."/>
            <person name="Chaudhuri R.R."/>
            <person name="La Ragione R."/>
            <person name="Hildebrand F."/>
            <person name="Pallen M.J."/>
        </authorList>
    </citation>
    <scope>NUCLEOTIDE SEQUENCE</scope>
    <source>
        <strain evidence="2">8470</strain>
    </source>
</reference>
<reference evidence="2" key="2">
    <citation type="submission" date="2021-04" db="EMBL/GenBank/DDBJ databases">
        <authorList>
            <person name="Gilroy R."/>
        </authorList>
    </citation>
    <scope>NUCLEOTIDE SEQUENCE</scope>
    <source>
        <strain evidence="2">8470</strain>
    </source>
</reference>
<accession>A0A948X2H9</accession>
<dbReference type="EMBL" id="JAHLFJ010000040">
    <property type="protein sequence ID" value="MBU3855706.1"/>
    <property type="molecule type" value="Genomic_DNA"/>
</dbReference>
<dbReference type="AlphaFoldDB" id="A0A948X2H9"/>
<feature type="compositionally biased region" description="Basic and acidic residues" evidence="1">
    <location>
        <begin position="12"/>
        <end position="28"/>
    </location>
</feature>
<gene>
    <name evidence="2" type="ORF">H9928_03960</name>
</gene>
<evidence type="ECO:0000313" key="3">
    <source>
        <dbReference type="Proteomes" id="UP000784286"/>
    </source>
</evidence>
<proteinExistence type="predicted"/>
<sequence length="91" mass="10629">RKIAGYLTKNRSGKDQKIAQSTHENEHIKPRKTFWRNSKQFLRFRPGSAKDSPKAIRNRLPEKRGAKGPETGKELRNDEENNPRSIKNLYL</sequence>
<dbReference type="Proteomes" id="UP000784286">
    <property type="component" value="Unassembled WGS sequence"/>
</dbReference>
<protein>
    <submittedName>
        <fullName evidence="2">Uncharacterized protein</fullName>
    </submittedName>
</protein>
<name>A0A948X2H9_9BACT</name>
<comment type="caution">
    <text evidence="2">The sequence shown here is derived from an EMBL/GenBank/DDBJ whole genome shotgun (WGS) entry which is preliminary data.</text>
</comment>
<feature type="region of interest" description="Disordered" evidence="1">
    <location>
        <begin position="1"/>
        <end position="91"/>
    </location>
</feature>
<evidence type="ECO:0000313" key="2">
    <source>
        <dbReference type="EMBL" id="MBU3855706.1"/>
    </source>
</evidence>
<evidence type="ECO:0000256" key="1">
    <source>
        <dbReference type="SAM" id="MobiDB-lite"/>
    </source>
</evidence>
<feature type="non-terminal residue" evidence="2">
    <location>
        <position position="1"/>
    </location>
</feature>